<comment type="caution">
    <text evidence="1">The sequence shown here is derived from an EMBL/GenBank/DDBJ whole genome shotgun (WGS) entry which is preliminary data.</text>
</comment>
<dbReference type="PANTHER" id="PTHR40518:SF1">
    <property type="entry name" value="ACETOACETATE DECARBOXYLASE"/>
    <property type="match status" value="1"/>
</dbReference>
<dbReference type="InterPro" id="IPR023375">
    <property type="entry name" value="ADC_dom_sf"/>
</dbReference>
<evidence type="ECO:0000313" key="2">
    <source>
        <dbReference type="Proteomes" id="UP000236546"/>
    </source>
</evidence>
<organism evidence="1 2">
    <name type="scientific">Trichoderma gamsii</name>
    <dbReference type="NCBI Taxonomy" id="398673"/>
    <lineage>
        <taxon>Eukaryota</taxon>
        <taxon>Fungi</taxon>
        <taxon>Dikarya</taxon>
        <taxon>Ascomycota</taxon>
        <taxon>Pezizomycotina</taxon>
        <taxon>Sordariomycetes</taxon>
        <taxon>Hypocreomycetidae</taxon>
        <taxon>Hypocreales</taxon>
        <taxon>Hypocreaceae</taxon>
        <taxon>Trichoderma</taxon>
    </lineage>
</organism>
<protein>
    <recommendedName>
        <fullName evidence="3">Acetoacetate decarboxylase</fullName>
    </recommendedName>
</protein>
<proteinExistence type="predicted"/>
<dbReference type="AlphaFoldDB" id="A0A2K0TIT9"/>
<evidence type="ECO:0008006" key="3">
    <source>
        <dbReference type="Google" id="ProtNLM"/>
    </source>
</evidence>
<evidence type="ECO:0000313" key="1">
    <source>
        <dbReference type="EMBL" id="PNP45432.1"/>
    </source>
</evidence>
<dbReference type="Gene3D" id="2.40.400.10">
    <property type="entry name" value="Acetoacetate decarboxylase-like"/>
    <property type="match status" value="1"/>
</dbReference>
<dbReference type="EMBL" id="MTYH01000024">
    <property type="protein sequence ID" value="PNP45432.1"/>
    <property type="molecule type" value="Genomic_DNA"/>
</dbReference>
<dbReference type="OrthoDB" id="9970474at2759"/>
<dbReference type="PANTHER" id="PTHR40518">
    <property type="entry name" value="ACETOACETATE DECARBOXYLASE"/>
    <property type="match status" value="1"/>
</dbReference>
<gene>
    <name evidence="1" type="ORF">TGAMA5MH_02655</name>
</gene>
<dbReference type="SUPFAM" id="SSF160104">
    <property type="entry name" value="Acetoacetate decarboxylase-like"/>
    <property type="match status" value="1"/>
</dbReference>
<accession>A0A2K0TIT9</accession>
<dbReference type="Proteomes" id="UP000236546">
    <property type="component" value="Unassembled WGS sequence"/>
</dbReference>
<name>A0A2K0TIT9_9HYPO</name>
<sequence length="282" mass="31780">MSRQLNDESIIIAPPPWTLKVDVYTAPFWISASQAQDFPFDIAYSPLELSSQFADLESSRPVGGVGGIQVIRYKETPVGPYDELVIIPGKFEWTKQDSNDECTSGHSYKATRLYVSQKHTCFNGRTNWNIPKHLARFDWEEAPDKSLTVRVYPYDTSNDKTEATVSPTPFFQATMKRIPLIPSFPFSSKWLSHIGIDLECVHPPLPEGRGSQGELPGTKSWCAFTPAFSGKAVGLMTFDMKQYFEDDKKGSQRNENFWPGLGRRRVGVAMENATLVLDSREI</sequence>
<reference evidence="1 2" key="1">
    <citation type="submission" date="2017-02" db="EMBL/GenBank/DDBJ databases">
        <title>Genomes of Trichoderma spp. with biocontrol activity.</title>
        <authorList>
            <person name="Gardiner D."/>
            <person name="Kazan K."/>
            <person name="Vos C."/>
            <person name="Harvey P."/>
        </authorList>
    </citation>
    <scope>NUCLEOTIDE SEQUENCE [LARGE SCALE GENOMIC DNA]</scope>
    <source>
        <strain evidence="1 2">A5MH</strain>
    </source>
</reference>